<keyword evidence="2" id="KW-1185">Reference proteome</keyword>
<evidence type="ECO:0000313" key="2">
    <source>
        <dbReference type="Proteomes" id="UP001151760"/>
    </source>
</evidence>
<evidence type="ECO:0000313" key="1">
    <source>
        <dbReference type="EMBL" id="GJT67100.1"/>
    </source>
</evidence>
<protein>
    <submittedName>
        <fullName evidence="1">Uncharacterized protein</fullName>
    </submittedName>
</protein>
<comment type="caution">
    <text evidence="1">The sequence shown here is derived from an EMBL/GenBank/DDBJ whole genome shotgun (WGS) entry which is preliminary data.</text>
</comment>
<accession>A0ABQ5FUS2</accession>
<dbReference type="Proteomes" id="UP001151760">
    <property type="component" value="Unassembled WGS sequence"/>
</dbReference>
<gene>
    <name evidence="1" type="ORF">Tco_1018580</name>
</gene>
<name>A0ABQ5FUS2_9ASTR</name>
<proteinExistence type="predicted"/>
<organism evidence="1 2">
    <name type="scientific">Tanacetum coccineum</name>
    <dbReference type="NCBI Taxonomy" id="301880"/>
    <lineage>
        <taxon>Eukaryota</taxon>
        <taxon>Viridiplantae</taxon>
        <taxon>Streptophyta</taxon>
        <taxon>Embryophyta</taxon>
        <taxon>Tracheophyta</taxon>
        <taxon>Spermatophyta</taxon>
        <taxon>Magnoliopsida</taxon>
        <taxon>eudicotyledons</taxon>
        <taxon>Gunneridae</taxon>
        <taxon>Pentapetalae</taxon>
        <taxon>asterids</taxon>
        <taxon>campanulids</taxon>
        <taxon>Asterales</taxon>
        <taxon>Asteraceae</taxon>
        <taxon>Asteroideae</taxon>
        <taxon>Anthemideae</taxon>
        <taxon>Anthemidinae</taxon>
        <taxon>Tanacetum</taxon>
    </lineage>
</organism>
<reference evidence="1" key="2">
    <citation type="submission" date="2022-01" db="EMBL/GenBank/DDBJ databases">
        <authorList>
            <person name="Yamashiro T."/>
            <person name="Shiraishi A."/>
            <person name="Satake H."/>
            <person name="Nakayama K."/>
        </authorList>
    </citation>
    <scope>NUCLEOTIDE SEQUENCE</scope>
</reference>
<reference evidence="1" key="1">
    <citation type="journal article" date="2022" name="Int. J. Mol. Sci.">
        <title>Draft Genome of Tanacetum Coccineum: Genomic Comparison of Closely Related Tanacetum-Family Plants.</title>
        <authorList>
            <person name="Yamashiro T."/>
            <person name="Shiraishi A."/>
            <person name="Nakayama K."/>
            <person name="Satake H."/>
        </authorList>
    </citation>
    <scope>NUCLEOTIDE SEQUENCE</scope>
</reference>
<dbReference type="EMBL" id="BQNB010017776">
    <property type="protein sequence ID" value="GJT67100.1"/>
    <property type="molecule type" value="Genomic_DNA"/>
</dbReference>
<sequence>MTRKSEDLNEINIETFTLEQYLALNRNNLQVGVKRLEIEKNIIFEIKSQLLRELRENTFSGGKTEDAMEHVLAINFDVIDNIEGPGDLEEFLMDDDLNGDLVEEFQDSDDNLGIGIDDFIAIDDL</sequence>